<gene>
    <name evidence="2" type="ORF">SAMN05444363_0009</name>
</gene>
<dbReference type="AlphaFoldDB" id="A0A1M6HH71"/>
<evidence type="ECO:0000256" key="1">
    <source>
        <dbReference type="SAM" id="Phobius"/>
    </source>
</evidence>
<keyword evidence="1" id="KW-0812">Transmembrane</keyword>
<protein>
    <submittedName>
        <fullName evidence="2">Uncharacterized protein</fullName>
    </submittedName>
</protein>
<evidence type="ECO:0000313" key="3">
    <source>
        <dbReference type="Proteomes" id="UP000184488"/>
    </source>
</evidence>
<accession>A0A1M6HH71</accession>
<dbReference type="STRING" id="415425.SAMN05444363_0009"/>
<keyword evidence="3" id="KW-1185">Reference proteome</keyword>
<evidence type="ECO:0000313" key="2">
    <source>
        <dbReference type="EMBL" id="SHJ21494.1"/>
    </source>
</evidence>
<reference evidence="3" key="1">
    <citation type="submission" date="2016-11" db="EMBL/GenBank/DDBJ databases">
        <authorList>
            <person name="Varghese N."/>
            <person name="Submissions S."/>
        </authorList>
    </citation>
    <scope>NUCLEOTIDE SEQUENCE [LARGE SCALE GENOMIC DNA]</scope>
    <source>
        <strain evidence="3">DSM 18829</strain>
    </source>
</reference>
<dbReference type="Proteomes" id="UP000184488">
    <property type="component" value="Unassembled WGS sequence"/>
</dbReference>
<keyword evidence="1" id="KW-0472">Membrane</keyword>
<sequence>MKRNNPEILFKNHFKIYILIKDKIIFENELEKQNVEYYCDVENQPTFGNGIRYFIQDTDRIILDKIFTENGIIANTETIPTSDYRDGKKAMKLYLKVGGIVIGIMILIMIIESLQK</sequence>
<dbReference type="RefSeq" id="WP_073312300.1">
    <property type="nucleotide sequence ID" value="NZ_FQZI01000010.1"/>
</dbReference>
<dbReference type="OrthoDB" id="1376835at2"/>
<organism evidence="2 3">
    <name type="scientific">Flavobacterium terrae</name>
    <dbReference type="NCBI Taxonomy" id="415425"/>
    <lineage>
        <taxon>Bacteria</taxon>
        <taxon>Pseudomonadati</taxon>
        <taxon>Bacteroidota</taxon>
        <taxon>Flavobacteriia</taxon>
        <taxon>Flavobacteriales</taxon>
        <taxon>Flavobacteriaceae</taxon>
        <taxon>Flavobacterium</taxon>
    </lineage>
</organism>
<dbReference type="EMBL" id="FQZI01000010">
    <property type="protein sequence ID" value="SHJ21494.1"/>
    <property type="molecule type" value="Genomic_DNA"/>
</dbReference>
<keyword evidence="1" id="KW-1133">Transmembrane helix</keyword>
<name>A0A1M6HH71_9FLAO</name>
<proteinExistence type="predicted"/>
<feature type="transmembrane region" description="Helical" evidence="1">
    <location>
        <begin position="93"/>
        <end position="111"/>
    </location>
</feature>